<reference evidence="3 4" key="1">
    <citation type="journal article" date="2012" name="J. Bacteriol.">
        <title>Genome Sequence of Fibrella aestuarina BUZ 2T, a Filamentous Marine Bacterium.</title>
        <authorList>
            <person name="Filippini M."/>
            <person name="Qi W."/>
            <person name="Blom J."/>
            <person name="Goesmann A."/>
            <person name="Smits T.H."/>
            <person name="Bagheri H.C."/>
        </authorList>
    </citation>
    <scope>NUCLEOTIDE SEQUENCE [LARGE SCALE GENOMIC DNA]</scope>
    <source>
        <strain evidence="4">BUZ 2T</strain>
    </source>
</reference>
<dbReference type="AlphaFoldDB" id="I0KAS3"/>
<dbReference type="SMART" id="SM00850">
    <property type="entry name" value="LytTR"/>
    <property type="match status" value="1"/>
</dbReference>
<proteinExistence type="predicted"/>
<dbReference type="GO" id="GO:0000156">
    <property type="term" value="F:phosphorelay response regulator activity"/>
    <property type="evidence" value="ECO:0007669"/>
    <property type="project" value="InterPro"/>
</dbReference>
<dbReference type="InterPro" id="IPR007492">
    <property type="entry name" value="LytTR_DNA-bd_dom"/>
</dbReference>
<dbReference type="Gene3D" id="2.40.50.1020">
    <property type="entry name" value="LytTr DNA-binding domain"/>
    <property type="match status" value="1"/>
</dbReference>
<dbReference type="InterPro" id="IPR046947">
    <property type="entry name" value="LytR-like"/>
</dbReference>
<evidence type="ECO:0000259" key="2">
    <source>
        <dbReference type="PROSITE" id="PS50930"/>
    </source>
</evidence>
<keyword evidence="4" id="KW-1185">Reference proteome</keyword>
<evidence type="ECO:0000313" key="4">
    <source>
        <dbReference type="Proteomes" id="UP000011058"/>
    </source>
</evidence>
<gene>
    <name evidence="3" type="ORF">FAES_3217</name>
</gene>
<evidence type="ECO:0000256" key="1">
    <source>
        <dbReference type="SAM" id="MobiDB-lite"/>
    </source>
</evidence>
<dbReference type="PANTHER" id="PTHR37299">
    <property type="entry name" value="TRANSCRIPTIONAL REGULATOR-RELATED"/>
    <property type="match status" value="1"/>
</dbReference>
<name>I0KAS3_9BACT</name>
<dbReference type="STRING" id="1166018.FAES_3217"/>
<organism evidence="3 4">
    <name type="scientific">Fibrella aestuarina BUZ 2</name>
    <dbReference type="NCBI Taxonomy" id="1166018"/>
    <lineage>
        <taxon>Bacteria</taxon>
        <taxon>Pseudomonadati</taxon>
        <taxon>Bacteroidota</taxon>
        <taxon>Cytophagia</taxon>
        <taxon>Cytophagales</taxon>
        <taxon>Spirosomataceae</taxon>
        <taxon>Fibrella</taxon>
    </lineage>
</organism>
<feature type="domain" description="HTH LytTR-type" evidence="2">
    <location>
        <begin position="34"/>
        <end position="134"/>
    </location>
</feature>
<dbReference type="Pfam" id="PF04397">
    <property type="entry name" value="LytTR"/>
    <property type="match status" value="1"/>
</dbReference>
<feature type="region of interest" description="Disordered" evidence="1">
    <location>
        <begin position="1"/>
        <end position="25"/>
    </location>
</feature>
<dbReference type="KEGG" id="fae:FAES_3217"/>
<dbReference type="Proteomes" id="UP000011058">
    <property type="component" value="Chromosome"/>
</dbReference>
<dbReference type="eggNOG" id="COG3279">
    <property type="taxonomic scope" value="Bacteria"/>
</dbReference>
<dbReference type="PROSITE" id="PS50930">
    <property type="entry name" value="HTH_LYTTR"/>
    <property type="match status" value="1"/>
</dbReference>
<dbReference type="HOGENOM" id="CLU_1568407_0_0_10"/>
<protein>
    <recommendedName>
        <fullName evidence="2">HTH LytTR-type domain-containing protein</fullName>
    </recommendedName>
</protein>
<dbReference type="EMBL" id="HE796683">
    <property type="protein sequence ID" value="CCH01226.1"/>
    <property type="molecule type" value="Genomic_DNA"/>
</dbReference>
<accession>I0KAS3</accession>
<dbReference type="GO" id="GO:0003677">
    <property type="term" value="F:DNA binding"/>
    <property type="evidence" value="ECO:0007669"/>
    <property type="project" value="InterPro"/>
</dbReference>
<dbReference type="PANTHER" id="PTHR37299:SF1">
    <property type="entry name" value="STAGE 0 SPORULATION PROTEIN A HOMOLOG"/>
    <property type="match status" value="1"/>
</dbReference>
<sequence>MRVARTNPEPIMNRPAPKRPNHEPMLHRRLPGSLRLLIGKKYQFVPISQIIYLRGNGNYTQLVTTSGQVTFGITLAKMGQRISGAHFVRVHRRHIVNLRYVVDWSGPQQLQLHNGMTIDISRRELVATKQAWVTYLRERQLAGLQPSGHAYCTRPLITSITLRPIGRHGN</sequence>
<evidence type="ECO:0000313" key="3">
    <source>
        <dbReference type="EMBL" id="CCH01226.1"/>
    </source>
</evidence>